<sequence length="103" mass="11188">MGKGKVAAQCSHATLACYKIASKKYPQYVRQWESLGQAKITLKCNSEDEMLELEKQARQIGLPCRSIQDAGRTQIAAGSRTVLGIGPGPISLVNNVTGHLKLY</sequence>
<keyword evidence="6" id="KW-1185">Reference proteome</keyword>
<dbReference type="PROSITE" id="PS51257">
    <property type="entry name" value="PROKAR_LIPOPROTEIN"/>
    <property type="match status" value="1"/>
</dbReference>
<reference evidence="5" key="1">
    <citation type="submission" date="2022-07" db="EMBL/GenBank/DDBJ databases">
        <title>Phylogenomic reconstructions and comparative analyses of Kickxellomycotina fungi.</title>
        <authorList>
            <person name="Reynolds N.K."/>
            <person name="Stajich J.E."/>
            <person name="Barry K."/>
            <person name="Grigoriev I.V."/>
            <person name="Crous P."/>
            <person name="Smith M.E."/>
        </authorList>
    </citation>
    <scope>NUCLEOTIDE SEQUENCE</scope>
    <source>
        <strain evidence="5">NBRC 100468</strain>
    </source>
</reference>
<evidence type="ECO:0000256" key="1">
    <source>
        <dbReference type="ARBA" id="ARBA00013260"/>
    </source>
</evidence>
<dbReference type="Pfam" id="PF01981">
    <property type="entry name" value="PTH2"/>
    <property type="match status" value="1"/>
</dbReference>
<evidence type="ECO:0000313" key="6">
    <source>
        <dbReference type="Proteomes" id="UP001150538"/>
    </source>
</evidence>
<dbReference type="InterPro" id="IPR002833">
    <property type="entry name" value="PTH2"/>
</dbReference>
<accession>A0A9W8A567</accession>
<organism evidence="5 6">
    <name type="scientific">Mycoemilia scoparia</name>
    <dbReference type="NCBI Taxonomy" id="417184"/>
    <lineage>
        <taxon>Eukaryota</taxon>
        <taxon>Fungi</taxon>
        <taxon>Fungi incertae sedis</taxon>
        <taxon>Zoopagomycota</taxon>
        <taxon>Kickxellomycotina</taxon>
        <taxon>Kickxellomycetes</taxon>
        <taxon>Kickxellales</taxon>
        <taxon>Kickxellaceae</taxon>
        <taxon>Mycoemilia</taxon>
    </lineage>
</organism>
<dbReference type="PANTHER" id="PTHR12649:SF11">
    <property type="entry name" value="PEPTIDYL-TRNA HYDROLASE 2, MITOCHONDRIAL"/>
    <property type="match status" value="1"/>
</dbReference>
<dbReference type="EMBL" id="JANBPU010000021">
    <property type="protein sequence ID" value="KAJ1919827.1"/>
    <property type="molecule type" value="Genomic_DNA"/>
</dbReference>
<proteinExistence type="inferred from homology"/>
<dbReference type="GO" id="GO:0005829">
    <property type="term" value="C:cytosol"/>
    <property type="evidence" value="ECO:0007669"/>
    <property type="project" value="TreeGrafter"/>
</dbReference>
<evidence type="ECO:0000256" key="2">
    <source>
        <dbReference type="ARBA" id="ARBA00022801"/>
    </source>
</evidence>
<dbReference type="Proteomes" id="UP001150538">
    <property type="component" value="Unassembled WGS sequence"/>
</dbReference>
<dbReference type="CDD" id="cd02430">
    <property type="entry name" value="PTH2"/>
    <property type="match status" value="1"/>
</dbReference>
<dbReference type="GO" id="GO:0004045">
    <property type="term" value="F:peptidyl-tRNA hydrolase activity"/>
    <property type="evidence" value="ECO:0007669"/>
    <property type="project" value="UniProtKB-EC"/>
</dbReference>
<comment type="catalytic activity">
    <reaction evidence="4">
        <text>an N-acyl-L-alpha-aminoacyl-tRNA + H2O = an N-acyl-L-amino acid + a tRNA + H(+)</text>
        <dbReference type="Rhea" id="RHEA:54448"/>
        <dbReference type="Rhea" id="RHEA-COMP:10123"/>
        <dbReference type="Rhea" id="RHEA-COMP:13883"/>
        <dbReference type="ChEBI" id="CHEBI:15377"/>
        <dbReference type="ChEBI" id="CHEBI:15378"/>
        <dbReference type="ChEBI" id="CHEBI:59874"/>
        <dbReference type="ChEBI" id="CHEBI:78442"/>
        <dbReference type="ChEBI" id="CHEBI:138191"/>
        <dbReference type="EC" id="3.1.1.29"/>
    </reaction>
</comment>
<dbReference type="OrthoDB" id="1733656at2759"/>
<dbReference type="PANTHER" id="PTHR12649">
    <property type="entry name" value="PEPTIDYL-TRNA HYDROLASE 2"/>
    <property type="match status" value="1"/>
</dbReference>
<keyword evidence="2" id="KW-0378">Hydrolase</keyword>
<evidence type="ECO:0000256" key="4">
    <source>
        <dbReference type="ARBA" id="ARBA00048707"/>
    </source>
</evidence>
<dbReference type="NCBIfam" id="TIGR00283">
    <property type="entry name" value="arch_pth2"/>
    <property type="match status" value="1"/>
</dbReference>
<dbReference type="FunFam" id="3.40.1490.10:FF:000001">
    <property type="entry name" value="Peptidyl-tRNA hydrolase 2"/>
    <property type="match status" value="1"/>
</dbReference>
<protein>
    <recommendedName>
        <fullName evidence="1">peptidyl-tRNA hydrolase</fullName>
        <ecNumber evidence="1">3.1.1.29</ecNumber>
    </recommendedName>
</protein>
<comment type="caution">
    <text evidence="5">The sequence shown here is derived from an EMBL/GenBank/DDBJ whole genome shotgun (WGS) entry which is preliminary data.</text>
</comment>
<dbReference type="Gene3D" id="3.40.1490.10">
    <property type="entry name" value="Bit1"/>
    <property type="match status" value="1"/>
</dbReference>
<name>A0A9W8A567_9FUNG</name>
<dbReference type="AlphaFoldDB" id="A0A9W8A567"/>
<gene>
    <name evidence="5" type="ORF">H4219_001736</name>
</gene>
<evidence type="ECO:0000256" key="3">
    <source>
        <dbReference type="ARBA" id="ARBA00038050"/>
    </source>
</evidence>
<dbReference type="InterPro" id="IPR023476">
    <property type="entry name" value="Pep_tRNA_hydro_II_dom_sf"/>
</dbReference>
<dbReference type="EC" id="3.1.1.29" evidence="1"/>
<comment type="similarity">
    <text evidence="3">Belongs to the PTH2 family.</text>
</comment>
<dbReference type="SUPFAM" id="SSF102462">
    <property type="entry name" value="Peptidyl-tRNA hydrolase II"/>
    <property type="match status" value="1"/>
</dbReference>
<evidence type="ECO:0000313" key="5">
    <source>
        <dbReference type="EMBL" id="KAJ1919827.1"/>
    </source>
</evidence>